<sequence>MSEYVALLKQLDFHYLYPVSKRWFLFLPAVICPLSFLYDAPFGRFATPSSLLAVDGITSWIFMELISPLAFGVTLWLHPFSPHAIPLPSLSRPQITPQLLLTSLFFVHYLNRALISPLRTPSRSKSHLSVVLSAIVFNTVNGFLLSAYLSSARLGAILVNAYSSPRFWLGIALWAAGFAGNIAHDEMLLNLRRKAKAKGKAREAAGQSAGEHYAIPHGGLYRLVSYPNYLCEWIEWAGFALAAGPAPDWQLLPAVAPVLTALTSGALGEVGQLFTPFADSVMPPWAFFFGEVFLMIPRAVRGHQWYHQRFGTSYPSERRAIIPWLL</sequence>
<proteinExistence type="predicted"/>
<reference evidence="1" key="1">
    <citation type="submission" date="2021-02" db="EMBL/GenBank/DDBJ databases">
        <authorList>
            <consortium name="DOE Joint Genome Institute"/>
            <person name="Ahrendt S."/>
            <person name="Looney B.P."/>
            <person name="Miyauchi S."/>
            <person name="Morin E."/>
            <person name="Drula E."/>
            <person name="Courty P.E."/>
            <person name="Chicoki N."/>
            <person name="Fauchery L."/>
            <person name="Kohler A."/>
            <person name="Kuo A."/>
            <person name="Labutti K."/>
            <person name="Pangilinan J."/>
            <person name="Lipzen A."/>
            <person name="Riley R."/>
            <person name="Andreopoulos W."/>
            <person name="He G."/>
            <person name="Johnson J."/>
            <person name="Barry K.W."/>
            <person name="Grigoriev I.V."/>
            <person name="Nagy L."/>
            <person name="Hibbett D."/>
            <person name="Henrissat B."/>
            <person name="Matheny P.B."/>
            <person name="Labbe J."/>
            <person name="Martin F."/>
        </authorList>
    </citation>
    <scope>NUCLEOTIDE SEQUENCE</scope>
    <source>
        <strain evidence="1">FP105234-sp</strain>
    </source>
</reference>
<comment type="caution">
    <text evidence="1">The sequence shown here is derived from an EMBL/GenBank/DDBJ whole genome shotgun (WGS) entry which is preliminary data.</text>
</comment>
<organism evidence="1 2">
    <name type="scientific">Auriscalpium vulgare</name>
    <dbReference type="NCBI Taxonomy" id="40419"/>
    <lineage>
        <taxon>Eukaryota</taxon>
        <taxon>Fungi</taxon>
        <taxon>Dikarya</taxon>
        <taxon>Basidiomycota</taxon>
        <taxon>Agaricomycotina</taxon>
        <taxon>Agaricomycetes</taxon>
        <taxon>Russulales</taxon>
        <taxon>Auriscalpiaceae</taxon>
        <taxon>Auriscalpium</taxon>
    </lineage>
</organism>
<dbReference type="Proteomes" id="UP000814033">
    <property type="component" value="Unassembled WGS sequence"/>
</dbReference>
<dbReference type="EMBL" id="MU275863">
    <property type="protein sequence ID" value="KAI0050301.1"/>
    <property type="molecule type" value="Genomic_DNA"/>
</dbReference>
<protein>
    <submittedName>
        <fullName evidence="1">Uncharacterized protein</fullName>
    </submittedName>
</protein>
<evidence type="ECO:0000313" key="2">
    <source>
        <dbReference type="Proteomes" id="UP000814033"/>
    </source>
</evidence>
<reference evidence="1" key="2">
    <citation type="journal article" date="2022" name="New Phytol.">
        <title>Evolutionary transition to the ectomycorrhizal habit in the genomes of a hyperdiverse lineage of mushroom-forming fungi.</title>
        <authorList>
            <person name="Looney B."/>
            <person name="Miyauchi S."/>
            <person name="Morin E."/>
            <person name="Drula E."/>
            <person name="Courty P.E."/>
            <person name="Kohler A."/>
            <person name="Kuo A."/>
            <person name="LaButti K."/>
            <person name="Pangilinan J."/>
            <person name="Lipzen A."/>
            <person name="Riley R."/>
            <person name="Andreopoulos W."/>
            <person name="He G."/>
            <person name="Johnson J."/>
            <person name="Nolan M."/>
            <person name="Tritt A."/>
            <person name="Barry K.W."/>
            <person name="Grigoriev I.V."/>
            <person name="Nagy L.G."/>
            <person name="Hibbett D."/>
            <person name="Henrissat B."/>
            <person name="Matheny P.B."/>
            <person name="Labbe J."/>
            <person name="Martin F.M."/>
        </authorList>
    </citation>
    <scope>NUCLEOTIDE SEQUENCE</scope>
    <source>
        <strain evidence="1">FP105234-sp</strain>
    </source>
</reference>
<keyword evidence="2" id="KW-1185">Reference proteome</keyword>
<name>A0ACB8S2L1_9AGAM</name>
<evidence type="ECO:0000313" key="1">
    <source>
        <dbReference type="EMBL" id="KAI0050301.1"/>
    </source>
</evidence>
<gene>
    <name evidence="1" type="ORF">FA95DRAFT_1603655</name>
</gene>
<accession>A0ACB8S2L1</accession>